<dbReference type="GO" id="GO:0042626">
    <property type="term" value="F:ATPase-coupled transmembrane transporter activity"/>
    <property type="evidence" value="ECO:0007669"/>
    <property type="project" value="TreeGrafter"/>
</dbReference>
<dbReference type="Gene3D" id="3.40.50.300">
    <property type="entry name" value="P-loop containing nucleotide triphosphate hydrolases"/>
    <property type="match status" value="1"/>
</dbReference>
<dbReference type="OrthoDB" id="9780942at2"/>
<dbReference type="SUPFAM" id="SSF52540">
    <property type="entry name" value="P-loop containing nucleoside triphosphate hydrolases"/>
    <property type="match status" value="1"/>
</dbReference>
<organism evidence="5 6">
    <name type="scientific">Reinekea thalattae</name>
    <dbReference type="NCBI Taxonomy" id="2593301"/>
    <lineage>
        <taxon>Bacteria</taxon>
        <taxon>Pseudomonadati</taxon>
        <taxon>Pseudomonadota</taxon>
        <taxon>Gammaproteobacteria</taxon>
        <taxon>Oceanospirillales</taxon>
        <taxon>Saccharospirillaceae</taxon>
        <taxon>Reinekea</taxon>
    </lineage>
</organism>
<dbReference type="CDD" id="cd03225">
    <property type="entry name" value="ABC_cobalt_CbiO_domain1"/>
    <property type="match status" value="1"/>
</dbReference>
<dbReference type="Proteomes" id="UP000321764">
    <property type="component" value="Unassembled WGS sequence"/>
</dbReference>
<sequence>MSNTNSAAKECTETGCAIRLDQVCLEVEGKQVINQLSLQTNVRRLGVIGRNGSGKSTLSRLLSGLIDTTAGELEVAGFNPFKDRRAALRQIGLLFQNPEHQIIFPTVLEEVTFGLRQLGQDKTLATNNALQVLAAFGKSHWQDAHCSALSQGQKHLVCLMAIVAMQPNLIILDEPFAGLDIPTKRQLQRYLDSFAGSLIHISHDPDDLHGYDQLLWLEAGQVAALGEPDEVMPRYLAAMHELGESDDISDLSR</sequence>
<dbReference type="Pfam" id="PF00005">
    <property type="entry name" value="ABC_tran"/>
    <property type="match status" value="1"/>
</dbReference>
<dbReference type="AlphaFoldDB" id="A0A5C8Z9L7"/>
<proteinExistence type="predicted"/>
<dbReference type="PANTHER" id="PTHR43553">
    <property type="entry name" value="HEAVY METAL TRANSPORTER"/>
    <property type="match status" value="1"/>
</dbReference>
<accession>A0A5C8Z9L7</accession>
<reference evidence="5 6" key="1">
    <citation type="submission" date="2019-07" db="EMBL/GenBank/DDBJ databases">
        <title>Reinekea sp. strain SSH23 genome sequencing and assembly.</title>
        <authorList>
            <person name="Kim I."/>
        </authorList>
    </citation>
    <scope>NUCLEOTIDE SEQUENCE [LARGE SCALE GENOMIC DNA]</scope>
    <source>
        <strain evidence="5 6">SSH23</strain>
    </source>
</reference>
<keyword evidence="1" id="KW-0813">Transport</keyword>
<dbReference type="EMBL" id="VKAD01000001">
    <property type="protein sequence ID" value="TXR53851.1"/>
    <property type="molecule type" value="Genomic_DNA"/>
</dbReference>
<dbReference type="InterPro" id="IPR027417">
    <property type="entry name" value="P-loop_NTPase"/>
</dbReference>
<protein>
    <submittedName>
        <fullName evidence="5">ABC transporter ATP-binding protein</fullName>
    </submittedName>
</protein>
<dbReference type="GO" id="GO:0043190">
    <property type="term" value="C:ATP-binding cassette (ABC) transporter complex"/>
    <property type="evidence" value="ECO:0007669"/>
    <property type="project" value="TreeGrafter"/>
</dbReference>
<comment type="caution">
    <text evidence="5">The sequence shown here is derived from an EMBL/GenBank/DDBJ whole genome shotgun (WGS) entry which is preliminary data.</text>
</comment>
<feature type="domain" description="ABC transporter" evidence="4">
    <location>
        <begin position="18"/>
        <end position="244"/>
    </location>
</feature>
<name>A0A5C8Z9L7_9GAMM</name>
<keyword evidence="3 5" id="KW-0067">ATP-binding</keyword>
<evidence type="ECO:0000256" key="2">
    <source>
        <dbReference type="ARBA" id="ARBA00022741"/>
    </source>
</evidence>
<evidence type="ECO:0000256" key="1">
    <source>
        <dbReference type="ARBA" id="ARBA00022448"/>
    </source>
</evidence>
<keyword evidence="6" id="KW-1185">Reference proteome</keyword>
<evidence type="ECO:0000259" key="4">
    <source>
        <dbReference type="PROSITE" id="PS50893"/>
    </source>
</evidence>
<evidence type="ECO:0000313" key="5">
    <source>
        <dbReference type="EMBL" id="TXR53851.1"/>
    </source>
</evidence>
<dbReference type="InterPro" id="IPR003439">
    <property type="entry name" value="ABC_transporter-like_ATP-bd"/>
</dbReference>
<evidence type="ECO:0000313" key="6">
    <source>
        <dbReference type="Proteomes" id="UP000321764"/>
    </source>
</evidence>
<dbReference type="GO" id="GO:0005524">
    <property type="term" value="F:ATP binding"/>
    <property type="evidence" value="ECO:0007669"/>
    <property type="project" value="UniProtKB-KW"/>
</dbReference>
<dbReference type="GO" id="GO:0016887">
    <property type="term" value="F:ATP hydrolysis activity"/>
    <property type="evidence" value="ECO:0007669"/>
    <property type="project" value="InterPro"/>
</dbReference>
<dbReference type="InterPro" id="IPR050095">
    <property type="entry name" value="ECF_ABC_transporter_ATP-bd"/>
</dbReference>
<dbReference type="InterPro" id="IPR015856">
    <property type="entry name" value="ABC_transpr_CbiO/EcfA_su"/>
</dbReference>
<dbReference type="PROSITE" id="PS50893">
    <property type="entry name" value="ABC_TRANSPORTER_2"/>
    <property type="match status" value="1"/>
</dbReference>
<dbReference type="RefSeq" id="WP_147713250.1">
    <property type="nucleotide sequence ID" value="NZ_VKAD01000001.1"/>
</dbReference>
<evidence type="ECO:0000256" key="3">
    <source>
        <dbReference type="ARBA" id="ARBA00022840"/>
    </source>
</evidence>
<gene>
    <name evidence="5" type="ORF">FME95_04655</name>
</gene>
<keyword evidence="2" id="KW-0547">Nucleotide-binding</keyword>